<evidence type="ECO:0000313" key="9">
    <source>
        <dbReference type="EMBL" id="CAB4908126.1"/>
    </source>
</evidence>
<accession>A0A6J6VJZ1</accession>
<dbReference type="EMBL" id="CAFAAL010000309">
    <property type="protein sequence ID" value="CAB4824426.1"/>
    <property type="molecule type" value="Genomic_DNA"/>
</dbReference>
<evidence type="ECO:0000313" key="8">
    <source>
        <dbReference type="EMBL" id="CAB4867898.1"/>
    </source>
</evidence>
<name>A0A6J6VJZ1_9ZZZZ</name>
<dbReference type="GO" id="GO:0051213">
    <property type="term" value="F:dioxygenase activity"/>
    <property type="evidence" value="ECO:0007669"/>
    <property type="project" value="UniProtKB-KW"/>
</dbReference>
<dbReference type="EMBL" id="CAFBLJ010000035">
    <property type="protein sequence ID" value="CAB4867898.1"/>
    <property type="molecule type" value="Genomic_DNA"/>
</dbReference>
<dbReference type="SMART" id="SM00702">
    <property type="entry name" value="P4Hc"/>
    <property type="match status" value="1"/>
</dbReference>
<keyword evidence="3" id="KW-0560">Oxidoreductase</keyword>
<keyword evidence="2" id="KW-0223">Dioxygenase</keyword>
<dbReference type="GO" id="GO:0016705">
    <property type="term" value="F:oxidoreductase activity, acting on paired donors, with incorporation or reduction of molecular oxygen"/>
    <property type="evidence" value="ECO:0007669"/>
    <property type="project" value="InterPro"/>
</dbReference>
<dbReference type="InterPro" id="IPR006620">
    <property type="entry name" value="Pro_4_hyd_alph"/>
</dbReference>
<comment type="cofactor">
    <cofactor evidence="1">
        <name>L-ascorbate</name>
        <dbReference type="ChEBI" id="CHEBI:38290"/>
    </cofactor>
</comment>
<protein>
    <submittedName>
        <fullName evidence="6">Unannotated protein</fullName>
    </submittedName>
</protein>
<organism evidence="6">
    <name type="scientific">freshwater metagenome</name>
    <dbReference type="NCBI Taxonomy" id="449393"/>
    <lineage>
        <taxon>unclassified sequences</taxon>
        <taxon>metagenomes</taxon>
        <taxon>ecological metagenomes</taxon>
    </lineage>
</organism>
<evidence type="ECO:0000313" key="10">
    <source>
        <dbReference type="EMBL" id="CAB5022140.1"/>
    </source>
</evidence>
<proteinExistence type="predicted"/>
<feature type="domain" description="Prolyl 4-hydroxylase alpha subunit" evidence="4">
    <location>
        <begin position="20"/>
        <end position="188"/>
    </location>
</feature>
<sequence length="194" mass="21848">MTTDLERVLGYQDAQNDDGEMVQVAENLLMMSFWTAEMCQAVINAAEAVGGFEPNPDDPVPGHEISLAVISPRLYENLMIDLGERIWPQLQQKWPLIDYCGLRDAFIIKYSLDGQTDLRIHHDVAQVSASVKLNDSYEGAELDFPQQSFTNRNVPVGSLLAWPSLVTHPHQTLPLTSGIKYGLTIWFELPEQYN</sequence>
<evidence type="ECO:0000256" key="2">
    <source>
        <dbReference type="ARBA" id="ARBA00022964"/>
    </source>
</evidence>
<gene>
    <name evidence="5" type="ORF">UFOPK2658_01594</name>
    <name evidence="6" type="ORF">UFOPK2880_00829</name>
    <name evidence="7" type="ORF">UFOPK3004_02025</name>
    <name evidence="8" type="ORF">UFOPK3304_00837</name>
    <name evidence="9" type="ORF">UFOPK3494_01340</name>
    <name evidence="10" type="ORF">UFOPK4134_00343</name>
</gene>
<dbReference type="EMBL" id="CAFBMF010000104">
    <property type="protein sequence ID" value="CAB4908126.1"/>
    <property type="molecule type" value="Genomic_DNA"/>
</dbReference>
<evidence type="ECO:0000256" key="1">
    <source>
        <dbReference type="ARBA" id="ARBA00001961"/>
    </source>
</evidence>
<dbReference type="AlphaFoldDB" id="A0A6J6VJZ1"/>
<dbReference type="EMBL" id="CAFBPS010000012">
    <property type="protein sequence ID" value="CAB5022140.1"/>
    <property type="molecule type" value="Genomic_DNA"/>
</dbReference>
<evidence type="ECO:0000313" key="7">
    <source>
        <dbReference type="EMBL" id="CAB4824426.1"/>
    </source>
</evidence>
<reference evidence="6" key="1">
    <citation type="submission" date="2020-05" db="EMBL/GenBank/DDBJ databases">
        <authorList>
            <person name="Chiriac C."/>
            <person name="Salcher M."/>
            <person name="Ghai R."/>
            <person name="Kavagutti S V."/>
        </authorList>
    </citation>
    <scope>NUCLEOTIDE SEQUENCE</scope>
</reference>
<evidence type="ECO:0000313" key="6">
    <source>
        <dbReference type="EMBL" id="CAB4771188.1"/>
    </source>
</evidence>
<dbReference type="EMBL" id="CAEZYH010000094">
    <property type="protein sequence ID" value="CAB4729461.1"/>
    <property type="molecule type" value="Genomic_DNA"/>
</dbReference>
<dbReference type="EMBL" id="CAEZZP010000042">
    <property type="protein sequence ID" value="CAB4771188.1"/>
    <property type="molecule type" value="Genomic_DNA"/>
</dbReference>
<dbReference type="GO" id="GO:0005506">
    <property type="term" value="F:iron ion binding"/>
    <property type="evidence" value="ECO:0007669"/>
    <property type="project" value="InterPro"/>
</dbReference>
<evidence type="ECO:0000259" key="4">
    <source>
        <dbReference type="SMART" id="SM00702"/>
    </source>
</evidence>
<evidence type="ECO:0000313" key="5">
    <source>
        <dbReference type="EMBL" id="CAB4729461.1"/>
    </source>
</evidence>
<dbReference type="Gene3D" id="2.60.120.620">
    <property type="entry name" value="q2cbj1_9rhob like domain"/>
    <property type="match status" value="1"/>
</dbReference>
<dbReference type="GO" id="GO:0031418">
    <property type="term" value="F:L-ascorbic acid binding"/>
    <property type="evidence" value="ECO:0007669"/>
    <property type="project" value="InterPro"/>
</dbReference>
<evidence type="ECO:0000256" key="3">
    <source>
        <dbReference type="ARBA" id="ARBA00023002"/>
    </source>
</evidence>